<proteinExistence type="predicted"/>
<accession>A0A183HWM7</accession>
<dbReference type="Proteomes" id="UP000267606">
    <property type="component" value="Unassembled WGS sequence"/>
</dbReference>
<reference evidence="1 2" key="2">
    <citation type="submission" date="2018-11" db="EMBL/GenBank/DDBJ databases">
        <authorList>
            <consortium name="Pathogen Informatics"/>
        </authorList>
    </citation>
    <scope>NUCLEOTIDE SEQUENCE [LARGE SCALE GENOMIC DNA]</scope>
</reference>
<name>A0A183HWM7_9BILA</name>
<organism evidence="3">
    <name type="scientific">Onchocerca flexuosa</name>
    <dbReference type="NCBI Taxonomy" id="387005"/>
    <lineage>
        <taxon>Eukaryota</taxon>
        <taxon>Metazoa</taxon>
        <taxon>Ecdysozoa</taxon>
        <taxon>Nematoda</taxon>
        <taxon>Chromadorea</taxon>
        <taxon>Rhabditida</taxon>
        <taxon>Spirurina</taxon>
        <taxon>Spiruromorpha</taxon>
        <taxon>Filarioidea</taxon>
        <taxon>Onchocercidae</taxon>
        <taxon>Onchocerca</taxon>
    </lineage>
</organism>
<keyword evidence="2" id="KW-1185">Reference proteome</keyword>
<evidence type="ECO:0000313" key="3">
    <source>
        <dbReference type="WBParaSite" id="OFLC_0001188901-mRNA-1"/>
    </source>
</evidence>
<sequence>MTEGIPKRKNLLNGSKKITATDGYFKAPDDAFDNEKPYKKGQKMRMTVEDAEMENNFCWETMVGQVILVNLFWHLNTTYKGGNYLLFRRSQNWSQWIL</sequence>
<dbReference type="WBParaSite" id="OFLC_0001188901-mRNA-1">
    <property type="protein sequence ID" value="OFLC_0001188901-mRNA-1"/>
    <property type="gene ID" value="OFLC_0001188901"/>
</dbReference>
<evidence type="ECO:0000313" key="1">
    <source>
        <dbReference type="EMBL" id="VDO80115.1"/>
    </source>
</evidence>
<gene>
    <name evidence="1" type="ORF">OFLC_LOCUS11887</name>
</gene>
<dbReference type="AlphaFoldDB" id="A0A183HWM7"/>
<dbReference type="STRING" id="387005.A0A183HWM7"/>
<evidence type="ECO:0000313" key="2">
    <source>
        <dbReference type="Proteomes" id="UP000267606"/>
    </source>
</evidence>
<protein>
    <submittedName>
        <fullName evidence="1 3">Uncharacterized protein</fullName>
    </submittedName>
</protein>
<dbReference type="EMBL" id="UZAJ01017767">
    <property type="protein sequence ID" value="VDO80115.1"/>
    <property type="molecule type" value="Genomic_DNA"/>
</dbReference>
<reference evidence="3" key="1">
    <citation type="submission" date="2016-06" db="UniProtKB">
        <authorList>
            <consortium name="WormBaseParasite"/>
        </authorList>
    </citation>
    <scope>IDENTIFICATION</scope>
</reference>